<name>X6NKI3_RETFI</name>
<evidence type="ECO:0000313" key="2">
    <source>
        <dbReference type="EMBL" id="ETO26825.1"/>
    </source>
</evidence>
<evidence type="ECO:0000313" key="3">
    <source>
        <dbReference type="Proteomes" id="UP000023152"/>
    </source>
</evidence>
<feature type="domain" description="Nucleotide-diphospho-sugar transferase" evidence="1">
    <location>
        <begin position="11"/>
        <end position="53"/>
    </location>
</feature>
<keyword evidence="3" id="KW-1185">Reference proteome</keyword>
<dbReference type="InterPro" id="IPR005069">
    <property type="entry name" value="Nucl-diP-sugar_transferase"/>
</dbReference>
<proteinExistence type="predicted"/>
<sequence length="209" mass="25197">MVAFQIIYTFDLIALGYDVIMQDADVVWLKDLRKYERFGNQEFIDIEMSFDNLALSKSIAIAKPKSLWKLLLNILHWSLLVDRIRLFGIIFLREDRFRALHIHILSSEDFVGGWQWSEILNQKSHSKLPNRQNIWFIHASWTDEHLMKIPKLKLIRAWFFDETCQYFNKDFLPRKPTQMVHENEIFDEANDFQWNWEAHVKDLRARDPE</sequence>
<reference evidence="2 3" key="1">
    <citation type="journal article" date="2013" name="Curr. Biol.">
        <title>The Genome of the Foraminiferan Reticulomyxa filosa.</title>
        <authorList>
            <person name="Glockner G."/>
            <person name="Hulsmann N."/>
            <person name="Schleicher M."/>
            <person name="Noegel A.A."/>
            <person name="Eichinger L."/>
            <person name="Gallinger C."/>
            <person name="Pawlowski J."/>
            <person name="Sierra R."/>
            <person name="Euteneuer U."/>
            <person name="Pillet L."/>
            <person name="Moustafa A."/>
            <person name="Platzer M."/>
            <person name="Groth M."/>
            <person name="Szafranski K."/>
            <person name="Schliwa M."/>
        </authorList>
    </citation>
    <scope>NUCLEOTIDE SEQUENCE [LARGE SCALE GENOMIC DNA]</scope>
</reference>
<comment type="caution">
    <text evidence="2">The sequence shown here is derived from an EMBL/GenBank/DDBJ whole genome shotgun (WGS) entry which is preliminary data.</text>
</comment>
<dbReference type="Proteomes" id="UP000023152">
    <property type="component" value="Unassembled WGS sequence"/>
</dbReference>
<dbReference type="EMBL" id="ASPP01007613">
    <property type="protein sequence ID" value="ETO26825.1"/>
    <property type="molecule type" value="Genomic_DNA"/>
</dbReference>
<dbReference type="Pfam" id="PF03407">
    <property type="entry name" value="Nucleotid_trans"/>
    <property type="match status" value="1"/>
</dbReference>
<gene>
    <name evidence="2" type="ORF">RFI_10308</name>
</gene>
<protein>
    <recommendedName>
        <fullName evidence="1">Nucleotide-diphospho-sugar transferase domain-containing protein</fullName>
    </recommendedName>
</protein>
<dbReference type="AlphaFoldDB" id="X6NKI3"/>
<dbReference type="OrthoDB" id="540503at2759"/>
<accession>X6NKI3</accession>
<organism evidence="2 3">
    <name type="scientific">Reticulomyxa filosa</name>
    <dbReference type="NCBI Taxonomy" id="46433"/>
    <lineage>
        <taxon>Eukaryota</taxon>
        <taxon>Sar</taxon>
        <taxon>Rhizaria</taxon>
        <taxon>Retaria</taxon>
        <taxon>Foraminifera</taxon>
        <taxon>Monothalamids</taxon>
        <taxon>Reticulomyxidae</taxon>
        <taxon>Reticulomyxa</taxon>
    </lineage>
</organism>
<evidence type="ECO:0000259" key="1">
    <source>
        <dbReference type="Pfam" id="PF03407"/>
    </source>
</evidence>